<dbReference type="KEGG" id="cpho:CPHO_11705"/>
<dbReference type="Gene3D" id="3.30.60.230">
    <property type="entry name" value="Lsr2, dimerization domain"/>
    <property type="match status" value="1"/>
</dbReference>
<dbReference type="InterPro" id="IPR042261">
    <property type="entry name" value="Lsr2-like_dimerization"/>
</dbReference>
<name>A0A1L7D5J9_9CORY</name>
<evidence type="ECO:0000256" key="1">
    <source>
        <dbReference type="ARBA" id="ARBA00023125"/>
    </source>
</evidence>
<sequence>MARREVTQFYDDLDHQLIDEDKLEIIRFSIDDTDYLLDLSRENAQRLRDTLRPYVEAARIAPEVDYRRVNPREIREWARSQGIPIAHRGKIPHEVIDAYHAAN</sequence>
<evidence type="ECO:0000259" key="2">
    <source>
        <dbReference type="Pfam" id="PF11774"/>
    </source>
</evidence>
<dbReference type="Pfam" id="PF11774">
    <property type="entry name" value="Lsr2"/>
    <property type="match status" value="1"/>
</dbReference>
<dbReference type="STRING" id="161895.CPHO_11705"/>
<dbReference type="GO" id="GO:0003677">
    <property type="term" value="F:DNA binding"/>
    <property type="evidence" value="ECO:0007669"/>
    <property type="project" value="UniProtKB-KW"/>
</dbReference>
<dbReference type="OrthoDB" id="4113332at2"/>
<dbReference type="InterPro" id="IPR055370">
    <property type="entry name" value="Lsr2_DNA-bd"/>
</dbReference>
<dbReference type="InterPro" id="IPR036625">
    <property type="entry name" value="E3-bd_dom_sf"/>
</dbReference>
<dbReference type="EMBL" id="CP009249">
    <property type="protein sequence ID" value="APT93446.1"/>
    <property type="molecule type" value="Genomic_DNA"/>
</dbReference>
<dbReference type="Gene3D" id="4.10.320.10">
    <property type="entry name" value="E3-binding domain"/>
    <property type="match status" value="1"/>
</dbReference>
<gene>
    <name evidence="4" type="ORF">CPHO_11705</name>
</gene>
<organism evidence="4 5">
    <name type="scientific">Corynebacterium phocae</name>
    <dbReference type="NCBI Taxonomy" id="161895"/>
    <lineage>
        <taxon>Bacteria</taxon>
        <taxon>Bacillati</taxon>
        <taxon>Actinomycetota</taxon>
        <taxon>Actinomycetes</taxon>
        <taxon>Mycobacteriales</taxon>
        <taxon>Corynebacteriaceae</taxon>
        <taxon>Corynebacterium</taxon>
    </lineage>
</organism>
<feature type="domain" description="Lsr2 DNA-binding" evidence="3">
    <location>
        <begin position="68"/>
        <end position="102"/>
    </location>
</feature>
<evidence type="ECO:0000313" key="5">
    <source>
        <dbReference type="Proteomes" id="UP000185491"/>
    </source>
</evidence>
<proteinExistence type="predicted"/>
<reference evidence="4 5" key="1">
    <citation type="submission" date="2014-08" db="EMBL/GenBank/DDBJ databases">
        <title>Complete genome sequence of Corynebacterium phocae M408/89/1(T)(=DSM 44612(T)), isolated from the common seal (Phoca vitulina).</title>
        <authorList>
            <person name="Ruckert C."/>
            <person name="Albersmeier A."/>
            <person name="Winkler A."/>
            <person name="Kalinowski J."/>
        </authorList>
    </citation>
    <scope>NUCLEOTIDE SEQUENCE [LARGE SCALE GENOMIC DNA]</scope>
    <source>
        <strain evidence="4 5">M408/89/1</strain>
    </source>
</reference>
<accession>A0A1L7D5J9</accession>
<protein>
    <submittedName>
        <fullName evidence="4">Histone</fullName>
    </submittedName>
</protein>
<evidence type="ECO:0000313" key="4">
    <source>
        <dbReference type="EMBL" id="APT93446.1"/>
    </source>
</evidence>
<dbReference type="RefSeq" id="WP_075736043.1">
    <property type="nucleotide sequence ID" value="NZ_CP009249.1"/>
</dbReference>
<dbReference type="Proteomes" id="UP000185491">
    <property type="component" value="Chromosome"/>
</dbReference>
<dbReference type="Pfam" id="PF23359">
    <property type="entry name" value="Lsr2_DNA-bd"/>
    <property type="match status" value="1"/>
</dbReference>
<evidence type="ECO:0000259" key="3">
    <source>
        <dbReference type="Pfam" id="PF23359"/>
    </source>
</evidence>
<feature type="domain" description="Lsr2 dimerization" evidence="2">
    <location>
        <begin position="1"/>
        <end position="59"/>
    </location>
</feature>
<dbReference type="GO" id="GO:0016746">
    <property type="term" value="F:acyltransferase activity"/>
    <property type="evidence" value="ECO:0007669"/>
    <property type="project" value="InterPro"/>
</dbReference>
<dbReference type="AlphaFoldDB" id="A0A1L7D5J9"/>
<keyword evidence="1" id="KW-0238">DNA-binding</keyword>
<keyword evidence="5" id="KW-1185">Reference proteome</keyword>
<dbReference type="InterPro" id="IPR024412">
    <property type="entry name" value="Lsr2_dim_dom"/>
</dbReference>